<feature type="transmembrane region" description="Helical" evidence="1">
    <location>
        <begin position="147"/>
        <end position="163"/>
    </location>
</feature>
<feature type="transmembrane region" description="Helical" evidence="1">
    <location>
        <begin position="387"/>
        <end position="403"/>
    </location>
</feature>
<feature type="transmembrane region" description="Helical" evidence="1">
    <location>
        <begin position="46"/>
        <end position="69"/>
    </location>
</feature>
<feature type="transmembrane region" description="Helical" evidence="1">
    <location>
        <begin position="314"/>
        <end position="337"/>
    </location>
</feature>
<feature type="transmembrane region" description="Helical" evidence="1">
    <location>
        <begin position="463"/>
        <end position="484"/>
    </location>
</feature>
<dbReference type="Proteomes" id="UP000624325">
    <property type="component" value="Unassembled WGS sequence"/>
</dbReference>
<keyword evidence="1" id="KW-0812">Transmembrane</keyword>
<dbReference type="PANTHER" id="PTHR35342:SF5">
    <property type="entry name" value="TRICARBOXYLIC TRANSPORT PROTEIN"/>
    <property type="match status" value="1"/>
</dbReference>
<evidence type="ECO:0000313" key="3">
    <source>
        <dbReference type="EMBL" id="GIF55528.1"/>
    </source>
</evidence>
<evidence type="ECO:0000259" key="2">
    <source>
        <dbReference type="Pfam" id="PF01970"/>
    </source>
</evidence>
<feature type="transmembrane region" description="Helical" evidence="1">
    <location>
        <begin position="20"/>
        <end position="39"/>
    </location>
</feature>
<keyword evidence="4" id="KW-1185">Reference proteome</keyword>
<organism evidence="3 4">
    <name type="scientific">Asanoa iriomotensis</name>
    <dbReference type="NCBI Taxonomy" id="234613"/>
    <lineage>
        <taxon>Bacteria</taxon>
        <taxon>Bacillati</taxon>
        <taxon>Actinomycetota</taxon>
        <taxon>Actinomycetes</taxon>
        <taxon>Micromonosporales</taxon>
        <taxon>Micromonosporaceae</taxon>
        <taxon>Asanoa</taxon>
    </lineage>
</organism>
<dbReference type="Pfam" id="PF01970">
    <property type="entry name" value="TctA"/>
    <property type="match status" value="1"/>
</dbReference>
<proteinExistence type="predicted"/>
<dbReference type="EMBL" id="BONC01000008">
    <property type="protein sequence ID" value="GIF55528.1"/>
    <property type="molecule type" value="Genomic_DNA"/>
</dbReference>
<accession>A0ABQ4BYC4</accession>
<name>A0ABQ4BYC4_9ACTN</name>
<keyword evidence="1" id="KW-0472">Membrane</keyword>
<gene>
    <name evidence="3" type="ORF">Air01nite_16230</name>
</gene>
<reference evidence="3 4" key="1">
    <citation type="submission" date="2021-01" db="EMBL/GenBank/DDBJ databases">
        <title>Whole genome shotgun sequence of Asanoa iriomotensis NBRC 100142.</title>
        <authorList>
            <person name="Komaki H."/>
            <person name="Tamura T."/>
        </authorList>
    </citation>
    <scope>NUCLEOTIDE SEQUENCE [LARGE SCALE GENOMIC DNA]</scope>
    <source>
        <strain evidence="3 4">NBRC 100142</strain>
    </source>
</reference>
<feature type="transmembrane region" description="Helical" evidence="1">
    <location>
        <begin position="75"/>
        <end position="95"/>
    </location>
</feature>
<feature type="transmembrane region" description="Helical" evidence="1">
    <location>
        <begin position="432"/>
        <end position="451"/>
    </location>
</feature>
<dbReference type="RefSeq" id="WP_203701338.1">
    <property type="nucleotide sequence ID" value="NZ_BAAALU010000007.1"/>
</dbReference>
<evidence type="ECO:0000256" key="1">
    <source>
        <dbReference type="SAM" id="Phobius"/>
    </source>
</evidence>
<evidence type="ECO:0000313" key="4">
    <source>
        <dbReference type="Proteomes" id="UP000624325"/>
    </source>
</evidence>
<feature type="transmembrane region" description="Helical" evidence="1">
    <location>
        <begin position="170"/>
        <end position="191"/>
    </location>
</feature>
<sequence length="497" mass="51566">MDAFTNLVDGFGTALTPENLMYALIGAAVGTLVGVLPGLGPTAAMAILIPLTFHLPPVGAIIMLAAIFYGSQYGGTITTILLNIPGEASSAVTVLDGHAMARQGKAGAALSVAAVGSFIGGTVACIVLVTVAAPVATLALNFGPPEYVALVILGLSLILVFAGKSIVKALIMGAVGMLIATVGLDPISGAARFTFGIPQFFDGLDVVPVLMGLFGISEILINMEARLTKVSQEKVSSLVPSKVEARQASGAIARGTGVGFVLGMFPGVNATIAAFTSYIVEKRVSKTPERFGKGAIEGVAGPETANNAHANAALIPMFTLGIPGSPGVAVLMTAFIVNGLNPGPELFTQHPEVVWPIIASMYIGNVMLLVLNLPLIGLWVQILKIPYSILIGVILVFTLVGAYSIDNSMFNVWVMIAFGLLGYLFKKLDLPIAPLVLTLILGPILEDAIRQSMAIFDGDVTGFFKHPIALTIFAITAVVIVFTARRSVPRSEGDAEA</sequence>
<comment type="caution">
    <text evidence="3">The sequence shown here is derived from an EMBL/GenBank/DDBJ whole genome shotgun (WGS) entry which is preliminary data.</text>
</comment>
<protein>
    <recommendedName>
        <fullName evidence="2">DUF112 domain-containing protein</fullName>
    </recommendedName>
</protein>
<feature type="transmembrane region" description="Helical" evidence="1">
    <location>
        <begin position="107"/>
        <end position="135"/>
    </location>
</feature>
<feature type="domain" description="DUF112" evidence="2">
    <location>
        <begin position="20"/>
        <end position="437"/>
    </location>
</feature>
<dbReference type="PANTHER" id="PTHR35342">
    <property type="entry name" value="TRICARBOXYLIC TRANSPORT PROTEIN"/>
    <property type="match status" value="1"/>
</dbReference>
<keyword evidence="1" id="KW-1133">Transmembrane helix</keyword>
<dbReference type="InterPro" id="IPR002823">
    <property type="entry name" value="DUF112_TM"/>
</dbReference>
<feature type="transmembrane region" description="Helical" evidence="1">
    <location>
        <begin position="357"/>
        <end position="380"/>
    </location>
</feature>